<dbReference type="InterPro" id="IPR021787">
    <property type="entry name" value="DUF3352"/>
</dbReference>
<reference evidence="1 2" key="1">
    <citation type="submission" date="2024-09" db="EMBL/GenBank/DDBJ databases">
        <authorList>
            <person name="Sun Q."/>
            <person name="Mori K."/>
        </authorList>
    </citation>
    <scope>NUCLEOTIDE SEQUENCE [LARGE SCALE GENOMIC DNA]</scope>
    <source>
        <strain evidence="1 2">CGMCC 1.15906</strain>
    </source>
</reference>
<dbReference type="Proteomes" id="UP001589890">
    <property type="component" value="Unassembled WGS sequence"/>
</dbReference>
<name>A0ABV6QX92_9ACTN</name>
<dbReference type="Pfam" id="PF11832">
    <property type="entry name" value="DUF3352"/>
    <property type="match status" value="1"/>
</dbReference>
<protein>
    <submittedName>
        <fullName evidence="1">DUF3352 domain-containing protein</fullName>
    </submittedName>
</protein>
<gene>
    <name evidence="1" type="ORF">ACFFGN_34660</name>
</gene>
<comment type="caution">
    <text evidence="1">The sequence shown here is derived from an EMBL/GenBank/DDBJ whole genome shotgun (WGS) entry which is preliminary data.</text>
</comment>
<proteinExistence type="predicted"/>
<evidence type="ECO:0000313" key="1">
    <source>
        <dbReference type="EMBL" id="MFC0629259.1"/>
    </source>
</evidence>
<accession>A0ABV6QX92</accession>
<organism evidence="1 2">
    <name type="scientific">Kribbella deserti</name>
    <dbReference type="NCBI Taxonomy" id="1926257"/>
    <lineage>
        <taxon>Bacteria</taxon>
        <taxon>Bacillati</taxon>
        <taxon>Actinomycetota</taxon>
        <taxon>Actinomycetes</taxon>
        <taxon>Propionibacteriales</taxon>
        <taxon>Kribbellaceae</taxon>
        <taxon>Kribbella</taxon>
    </lineage>
</organism>
<evidence type="ECO:0000313" key="2">
    <source>
        <dbReference type="Proteomes" id="UP001589890"/>
    </source>
</evidence>
<dbReference type="RefSeq" id="WP_380057030.1">
    <property type="nucleotide sequence ID" value="NZ_JBHLTC010000049.1"/>
</dbReference>
<keyword evidence="2" id="KW-1185">Reference proteome</keyword>
<sequence>MQQWQPEPQKRRNKLVPLIAALAVFLVAGAGGAFAYSRISGGGEQPEAVLPGNAIAYARIDLDPGAGQKVAALRFGMKFPSVKEKMGITSDKDDLRQKLFEFIKKESGGELADVDFKKDIDPWLGDRAGVVALPGGDQKPEPVVAVQIKDEGKAKAGLDKLFANEDAEDKPGMAFSGDYVLLAEDQALAEKAVADGKQNPLAKNSEFTKTMDELGEPGFASFWADGKGIAAMATKELQRPDGKVPAGSFAAALRFDDKFVELKGIGRVDPSTAKLPMTGGASAAVNTLPSTTAAAIGIGSGESIIGEIWTQMQKVSSDKFNPTEMAKGFAEQYGLVLPDDLKVLFGKSLAVSLDKSTDGGPKVAAKINTDPAKAAAVADKLLGIARSKGREIPVVKVQDSDTLVLGTSQSYADEVLKDGNLGDSEAFKQAVPNTDNAIMLAYVDFEAVSAMQSRLDNPDLKALRSAGLVSQVTADGKSDFTLRLVAK</sequence>
<dbReference type="EMBL" id="JBHLTC010000049">
    <property type="protein sequence ID" value="MFC0629259.1"/>
    <property type="molecule type" value="Genomic_DNA"/>
</dbReference>